<protein>
    <submittedName>
        <fullName evidence="2">Phage T7 F exclusion suppressor FxsA</fullName>
    </submittedName>
</protein>
<keyword evidence="1" id="KW-0812">Transmembrane</keyword>
<accession>A0A5C5WBN9</accession>
<sequence>MHCHNRDMIYRLFLLFTIVPAIELVVLLQVHHYVSEAWGMGTGLLVTIGTIFLTGIVGAWLARQQGASVLRQLQTQLRNQQMPGQALADGVLVLIGAALLLTPGFLTDICGFSLLIPTTRATYRRMVMKWFEQYLRRRRAGGADVFVVDAVPSDKSPTDQKSEKRL</sequence>
<dbReference type="EMBL" id="SIHI01000022">
    <property type="protein sequence ID" value="TWT47907.1"/>
    <property type="molecule type" value="Genomic_DNA"/>
</dbReference>
<keyword evidence="1" id="KW-1133">Transmembrane helix</keyword>
<evidence type="ECO:0000256" key="1">
    <source>
        <dbReference type="SAM" id="Phobius"/>
    </source>
</evidence>
<name>A0A5C5WBN9_9PLAN</name>
<reference evidence="2 3" key="1">
    <citation type="submission" date="2019-02" db="EMBL/GenBank/DDBJ databases">
        <title>Deep-cultivation of Planctomycetes and their phenomic and genomic characterization uncovers novel biology.</title>
        <authorList>
            <person name="Wiegand S."/>
            <person name="Jogler M."/>
            <person name="Boedeker C."/>
            <person name="Pinto D."/>
            <person name="Vollmers J."/>
            <person name="Rivas-Marin E."/>
            <person name="Kohn T."/>
            <person name="Peeters S.H."/>
            <person name="Heuer A."/>
            <person name="Rast P."/>
            <person name="Oberbeckmann S."/>
            <person name="Bunk B."/>
            <person name="Jeske O."/>
            <person name="Meyerdierks A."/>
            <person name="Storesund J.E."/>
            <person name="Kallscheuer N."/>
            <person name="Luecker S."/>
            <person name="Lage O.M."/>
            <person name="Pohl T."/>
            <person name="Merkel B.J."/>
            <person name="Hornburger P."/>
            <person name="Mueller R.-W."/>
            <person name="Bruemmer F."/>
            <person name="Labrenz M."/>
            <person name="Spormann A.M."/>
            <person name="Op Den Camp H."/>
            <person name="Overmann J."/>
            <person name="Amann R."/>
            <person name="Jetten M.S.M."/>
            <person name="Mascher T."/>
            <person name="Medema M.H."/>
            <person name="Devos D.P."/>
            <person name="Kaster A.-K."/>
            <person name="Ovreas L."/>
            <person name="Rohde M."/>
            <person name="Galperin M.Y."/>
            <person name="Jogler C."/>
        </authorList>
    </citation>
    <scope>NUCLEOTIDE SEQUENCE [LARGE SCALE GENOMIC DNA]</scope>
    <source>
        <strain evidence="2 3">KOR42</strain>
    </source>
</reference>
<dbReference type="InterPro" id="IPR007313">
    <property type="entry name" value="FxsA"/>
</dbReference>
<feature type="transmembrane region" description="Helical" evidence="1">
    <location>
        <begin position="37"/>
        <end position="62"/>
    </location>
</feature>
<proteinExistence type="predicted"/>
<comment type="caution">
    <text evidence="2">The sequence shown here is derived from an EMBL/GenBank/DDBJ whole genome shotgun (WGS) entry which is preliminary data.</text>
</comment>
<gene>
    <name evidence="2" type="ORF">KOR42_41050</name>
</gene>
<dbReference type="PANTHER" id="PTHR35335">
    <property type="entry name" value="UPF0716 PROTEIN FXSA"/>
    <property type="match status" value="1"/>
</dbReference>
<dbReference type="AlphaFoldDB" id="A0A5C5WBN9"/>
<keyword evidence="1" id="KW-0472">Membrane</keyword>
<dbReference type="PANTHER" id="PTHR35335:SF1">
    <property type="entry name" value="UPF0716 PROTEIN FXSA"/>
    <property type="match status" value="1"/>
</dbReference>
<evidence type="ECO:0000313" key="2">
    <source>
        <dbReference type="EMBL" id="TWT47907.1"/>
    </source>
</evidence>
<feature type="transmembrane region" description="Helical" evidence="1">
    <location>
        <begin position="86"/>
        <end position="106"/>
    </location>
</feature>
<feature type="transmembrane region" description="Helical" evidence="1">
    <location>
        <begin position="12"/>
        <end position="31"/>
    </location>
</feature>
<dbReference type="GO" id="GO:0016020">
    <property type="term" value="C:membrane"/>
    <property type="evidence" value="ECO:0007669"/>
    <property type="project" value="InterPro"/>
</dbReference>
<dbReference type="Pfam" id="PF04186">
    <property type="entry name" value="FxsA"/>
    <property type="match status" value="1"/>
</dbReference>
<evidence type="ECO:0000313" key="3">
    <source>
        <dbReference type="Proteomes" id="UP000317243"/>
    </source>
</evidence>
<dbReference type="Proteomes" id="UP000317243">
    <property type="component" value="Unassembled WGS sequence"/>
</dbReference>
<dbReference type="NCBIfam" id="NF008528">
    <property type="entry name" value="PRK11463.1-2"/>
    <property type="match status" value="1"/>
</dbReference>
<keyword evidence="3" id="KW-1185">Reference proteome</keyword>
<organism evidence="2 3">
    <name type="scientific">Thalassoglobus neptunius</name>
    <dbReference type="NCBI Taxonomy" id="1938619"/>
    <lineage>
        <taxon>Bacteria</taxon>
        <taxon>Pseudomonadati</taxon>
        <taxon>Planctomycetota</taxon>
        <taxon>Planctomycetia</taxon>
        <taxon>Planctomycetales</taxon>
        <taxon>Planctomycetaceae</taxon>
        <taxon>Thalassoglobus</taxon>
    </lineage>
</organism>